<evidence type="ECO:0000313" key="5">
    <source>
        <dbReference type="EMBL" id="KAH7113287.1"/>
    </source>
</evidence>
<evidence type="ECO:0000256" key="2">
    <source>
        <dbReference type="ARBA" id="ARBA00022857"/>
    </source>
</evidence>
<dbReference type="EMBL" id="JAGMWT010000019">
    <property type="protein sequence ID" value="KAH7113287.1"/>
    <property type="molecule type" value="Genomic_DNA"/>
</dbReference>
<dbReference type="PANTHER" id="PTHR42760:SF127">
    <property type="entry name" value="3-KETOACYL-ACYL CARRIER PROTEIN REDUCTASE-RELATED"/>
    <property type="match status" value="1"/>
</dbReference>
<dbReference type="InterPro" id="IPR036291">
    <property type="entry name" value="NAD(P)-bd_dom_sf"/>
</dbReference>
<dbReference type="FunFam" id="3.40.50.720:FF:000173">
    <property type="entry name" value="3-oxoacyl-[acyl-carrier protein] reductase"/>
    <property type="match status" value="1"/>
</dbReference>
<dbReference type="OrthoDB" id="417891at2759"/>
<sequence length="264" mass="27903">MPRLTPTSSHQHGPLSGQIALVTGGTGGIGAAVCRLLASHGCSVALHYNSDQDGAIELLDELKDEYCHVYGSKFVCYGADLGEWEEVRELHEHIVDIVGPPTILINNAGANGGHQNVKSIDTVPIDVFEKTWRINCGSAYLLTQLCMPAMEGEGWGRVIFISSVAGFTGGVVGPHYASSKSALHGLVHWLAGAYAKKGVTVNGIAPALIEGTKMLPGSSEELAQKIPVGRLGVPDEVADTVLWMIKTSYVTNKVVGVDGGMFPQ</sequence>
<keyword evidence="3" id="KW-0560">Oxidoreductase</keyword>
<dbReference type="GO" id="GO:0016616">
    <property type="term" value="F:oxidoreductase activity, acting on the CH-OH group of donors, NAD or NADP as acceptor"/>
    <property type="evidence" value="ECO:0007669"/>
    <property type="project" value="TreeGrafter"/>
</dbReference>
<dbReference type="CDD" id="cd05233">
    <property type="entry name" value="SDR_c"/>
    <property type="match status" value="1"/>
</dbReference>
<protein>
    <submittedName>
        <fullName evidence="5">3-oxoacyl-reductase</fullName>
    </submittedName>
</protein>
<dbReference type="Gene3D" id="3.40.50.720">
    <property type="entry name" value="NAD(P)-binding Rossmann-like Domain"/>
    <property type="match status" value="1"/>
</dbReference>
<dbReference type="PANTHER" id="PTHR42760">
    <property type="entry name" value="SHORT-CHAIN DEHYDROGENASES/REDUCTASES FAMILY MEMBER"/>
    <property type="match status" value="1"/>
</dbReference>
<comment type="similarity">
    <text evidence="1 4">Belongs to the short-chain dehydrogenases/reductases (SDR) family.</text>
</comment>
<reference evidence="5" key="1">
    <citation type="journal article" date="2021" name="Nat. Commun.">
        <title>Genetic determinants of endophytism in the Arabidopsis root mycobiome.</title>
        <authorList>
            <person name="Mesny F."/>
            <person name="Miyauchi S."/>
            <person name="Thiergart T."/>
            <person name="Pickel B."/>
            <person name="Atanasova L."/>
            <person name="Karlsson M."/>
            <person name="Huettel B."/>
            <person name="Barry K.W."/>
            <person name="Haridas S."/>
            <person name="Chen C."/>
            <person name="Bauer D."/>
            <person name="Andreopoulos W."/>
            <person name="Pangilinan J."/>
            <person name="LaButti K."/>
            <person name="Riley R."/>
            <person name="Lipzen A."/>
            <person name="Clum A."/>
            <person name="Drula E."/>
            <person name="Henrissat B."/>
            <person name="Kohler A."/>
            <person name="Grigoriev I.V."/>
            <person name="Martin F.M."/>
            <person name="Hacquard S."/>
        </authorList>
    </citation>
    <scope>NUCLEOTIDE SEQUENCE</scope>
    <source>
        <strain evidence="5">MPI-CAGE-CH-0243</strain>
    </source>
</reference>
<dbReference type="GO" id="GO:0006633">
    <property type="term" value="P:fatty acid biosynthetic process"/>
    <property type="evidence" value="ECO:0007669"/>
    <property type="project" value="TreeGrafter"/>
</dbReference>
<keyword evidence="2" id="KW-0521">NADP</keyword>
<accession>A0A9P9D6A8</accession>
<dbReference type="Proteomes" id="UP000700596">
    <property type="component" value="Unassembled WGS sequence"/>
</dbReference>
<proteinExistence type="inferred from homology"/>
<evidence type="ECO:0000256" key="4">
    <source>
        <dbReference type="RuleBase" id="RU000363"/>
    </source>
</evidence>
<dbReference type="InterPro" id="IPR020904">
    <property type="entry name" value="Sc_DH/Rdtase_CS"/>
</dbReference>
<dbReference type="PRINTS" id="PR00080">
    <property type="entry name" value="SDRFAMILY"/>
</dbReference>
<evidence type="ECO:0000256" key="1">
    <source>
        <dbReference type="ARBA" id="ARBA00006484"/>
    </source>
</evidence>
<dbReference type="InterPro" id="IPR002347">
    <property type="entry name" value="SDR_fam"/>
</dbReference>
<dbReference type="SUPFAM" id="SSF51735">
    <property type="entry name" value="NAD(P)-binding Rossmann-fold domains"/>
    <property type="match status" value="1"/>
</dbReference>
<evidence type="ECO:0000313" key="6">
    <source>
        <dbReference type="Proteomes" id="UP000700596"/>
    </source>
</evidence>
<name>A0A9P9D6A8_9PLEO</name>
<dbReference type="Pfam" id="PF00106">
    <property type="entry name" value="adh_short"/>
    <property type="match status" value="1"/>
</dbReference>
<evidence type="ECO:0000256" key="3">
    <source>
        <dbReference type="ARBA" id="ARBA00023002"/>
    </source>
</evidence>
<gene>
    <name evidence="5" type="ORF">B0J11DRAFT_146487</name>
</gene>
<dbReference type="PROSITE" id="PS00061">
    <property type="entry name" value="ADH_SHORT"/>
    <property type="match status" value="1"/>
</dbReference>
<dbReference type="GO" id="GO:0048038">
    <property type="term" value="F:quinone binding"/>
    <property type="evidence" value="ECO:0007669"/>
    <property type="project" value="TreeGrafter"/>
</dbReference>
<dbReference type="AlphaFoldDB" id="A0A9P9D6A8"/>
<keyword evidence="6" id="KW-1185">Reference proteome</keyword>
<comment type="caution">
    <text evidence="5">The sequence shown here is derived from an EMBL/GenBank/DDBJ whole genome shotgun (WGS) entry which is preliminary data.</text>
</comment>
<dbReference type="PRINTS" id="PR00081">
    <property type="entry name" value="GDHRDH"/>
</dbReference>
<organism evidence="5 6">
    <name type="scientific">Dendryphion nanum</name>
    <dbReference type="NCBI Taxonomy" id="256645"/>
    <lineage>
        <taxon>Eukaryota</taxon>
        <taxon>Fungi</taxon>
        <taxon>Dikarya</taxon>
        <taxon>Ascomycota</taxon>
        <taxon>Pezizomycotina</taxon>
        <taxon>Dothideomycetes</taxon>
        <taxon>Pleosporomycetidae</taxon>
        <taxon>Pleosporales</taxon>
        <taxon>Torulaceae</taxon>
        <taxon>Dendryphion</taxon>
    </lineage>
</organism>